<evidence type="ECO:0000256" key="1">
    <source>
        <dbReference type="SAM" id="SignalP"/>
    </source>
</evidence>
<protein>
    <recommendedName>
        <fullName evidence="4">Hydrophobic surface binding protein a protein</fullName>
    </recommendedName>
</protein>
<sequence>MVSIKALAFYLATMAVAVSAAPAAGVKAVTTADTIIADINSIDAQVLALTSTLDGVKEKTLDSTTVNVDFTSLHVANQQGVTDAALETPNTSEDSIRVVATIETTLSIDIPDVIDALKAKKEFFTSDQRTVVLAWLVVLQSDYNTFGGLLIKRTSEDAIPRAEAAAKLIGDAISAGIAYYSS</sequence>
<dbReference type="InterPro" id="IPR021054">
    <property type="entry name" value="Cell_wall_mannoprotein_1"/>
</dbReference>
<evidence type="ECO:0000313" key="3">
    <source>
        <dbReference type="Proteomes" id="UP000001798"/>
    </source>
</evidence>
<keyword evidence="3" id="KW-1185">Reference proteome</keyword>
<dbReference type="OrthoDB" id="2422134at2759"/>
<evidence type="ECO:0000313" key="2">
    <source>
        <dbReference type="EMBL" id="ATZ49498.1"/>
    </source>
</evidence>
<name>A0A384JFY1_BOTFB</name>
<gene>
    <name evidence="2" type="ORF">BCIN_04g06380</name>
</gene>
<dbReference type="VEuPathDB" id="FungiDB:Bcin04g06380"/>
<evidence type="ECO:0008006" key="4">
    <source>
        <dbReference type="Google" id="ProtNLM"/>
    </source>
</evidence>
<dbReference type="GO" id="GO:0005576">
    <property type="term" value="C:extracellular region"/>
    <property type="evidence" value="ECO:0007669"/>
    <property type="project" value="TreeGrafter"/>
</dbReference>
<dbReference type="AlphaFoldDB" id="A0A384JFY1"/>
<dbReference type="EMBL" id="CP009808">
    <property type="protein sequence ID" value="ATZ49498.1"/>
    <property type="molecule type" value="Genomic_DNA"/>
</dbReference>
<feature type="signal peptide" evidence="1">
    <location>
        <begin position="1"/>
        <end position="20"/>
    </location>
</feature>
<reference evidence="2 3" key="1">
    <citation type="journal article" date="2011" name="PLoS Genet.">
        <title>Genomic analysis of the necrotrophic fungal pathogens Sclerotinia sclerotiorum and Botrytis cinerea.</title>
        <authorList>
            <person name="Amselem J."/>
            <person name="Cuomo C.A."/>
            <person name="van Kan J.A."/>
            <person name="Viaud M."/>
            <person name="Benito E.P."/>
            <person name="Couloux A."/>
            <person name="Coutinho P.M."/>
            <person name="de Vries R.P."/>
            <person name="Dyer P.S."/>
            <person name="Fillinger S."/>
            <person name="Fournier E."/>
            <person name="Gout L."/>
            <person name="Hahn M."/>
            <person name="Kohn L."/>
            <person name="Lapalu N."/>
            <person name="Plummer K.M."/>
            <person name="Pradier J.M."/>
            <person name="Quevillon E."/>
            <person name="Sharon A."/>
            <person name="Simon A."/>
            <person name="ten Have A."/>
            <person name="Tudzynski B."/>
            <person name="Tudzynski P."/>
            <person name="Wincker P."/>
            <person name="Andrew M."/>
            <person name="Anthouard V."/>
            <person name="Beever R.E."/>
            <person name="Beffa R."/>
            <person name="Benoit I."/>
            <person name="Bouzid O."/>
            <person name="Brault B."/>
            <person name="Chen Z."/>
            <person name="Choquer M."/>
            <person name="Collemare J."/>
            <person name="Cotton P."/>
            <person name="Danchin E.G."/>
            <person name="Da Silva C."/>
            <person name="Gautier A."/>
            <person name="Giraud C."/>
            <person name="Giraud T."/>
            <person name="Gonzalez C."/>
            <person name="Grossetete S."/>
            <person name="Guldener U."/>
            <person name="Henrissat B."/>
            <person name="Howlett B.J."/>
            <person name="Kodira C."/>
            <person name="Kretschmer M."/>
            <person name="Lappartient A."/>
            <person name="Leroch M."/>
            <person name="Levis C."/>
            <person name="Mauceli E."/>
            <person name="Neuveglise C."/>
            <person name="Oeser B."/>
            <person name="Pearson M."/>
            <person name="Poulain J."/>
            <person name="Poussereau N."/>
            <person name="Quesneville H."/>
            <person name="Rascle C."/>
            <person name="Schumacher J."/>
            <person name="Segurens B."/>
            <person name="Sexton A."/>
            <person name="Silva E."/>
            <person name="Sirven C."/>
            <person name="Soanes D.M."/>
            <person name="Talbot N.J."/>
            <person name="Templeton M."/>
            <person name="Yandava C."/>
            <person name="Yarden O."/>
            <person name="Zeng Q."/>
            <person name="Rollins J.A."/>
            <person name="Lebrun M.H."/>
            <person name="Dickman M."/>
        </authorList>
    </citation>
    <scope>NUCLEOTIDE SEQUENCE [LARGE SCALE GENOMIC DNA]</scope>
    <source>
        <strain evidence="2 3">B05.10</strain>
    </source>
</reference>
<dbReference type="Proteomes" id="UP000001798">
    <property type="component" value="Chromosome 4"/>
</dbReference>
<dbReference type="KEGG" id="bfu:BCIN_04g06380"/>
<dbReference type="PANTHER" id="PTHR38123:SF5">
    <property type="entry name" value="CELL WALL GALACTOMANNOPROTEIN"/>
    <property type="match status" value="1"/>
</dbReference>
<reference evidence="2 3" key="3">
    <citation type="journal article" date="2017" name="Mol. Plant Pathol.">
        <title>A gapless genome sequence of the fungus Botrytis cinerea.</title>
        <authorList>
            <person name="Van Kan J.A."/>
            <person name="Stassen J.H."/>
            <person name="Mosbach A."/>
            <person name="Van Der Lee T.A."/>
            <person name="Faino L."/>
            <person name="Farmer A.D."/>
            <person name="Papasotiriou D.G."/>
            <person name="Zhou S."/>
            <person name="Seidl M.F."/>
            <person name="Cottam E."/>
            <person name="Edel D."/>
            <person name="Hahn M."/>
            <person name="Schwartz D.C."/>
            <person name="Dietrich R.A."/>
            <person name="Widdison S."/>
            <person name="Scalliet G."/>
        </authorList>
    </citation>
    <scope>NUCLEOTIDE SEQUENCE [LARGE SCALE GENOMIC DNA]</scope>
    <source>
        <strain evidence="2 3">B05.10</strain>
    </source>
</reference>
<keyword evidence="1" id="KW-0732">Signal</keyword>
<accession>A0A384JFY1</accession>
<organism evidence="2 3">
    <name type="scientific">Botryotinia fuckeliana (strain B05.10)</name>
    <name type="common">Noble rot fungus</name>
    <name type="synonym">Botrytis cinerea</name>
    <dbReference type="NCBI Taxonomy" id="332648"/>
    <lineage>
        <taxon>Eukaryota</taxon>
        <taxon>Fungi</taxon>
        <taxon>Dikarya</taxon>
        <taxon>Ascomycota</taxon>
        <taxon>Pezizomycotina</taxon>
        <taxon>Leotiomycetes</taxon>
        <taxon>Helotiales</taxon>
        <taxon>Sclerotiniaceae</taxon>
        <taxon>Botrytis</taxon>
    </lineage>
</organism>
<reference evidence="2 3" key="2">
    <citation type="journal article" date="2012" name="Eukaryot. Cell">
        <title>Genome update of Botrytis cinerea strains B05.10 and T4.</title>
        <authorList>
            <person name="Staats M."/>
            <person name="van Kan J.A."/>
        </authorList>
    </citation>
    <scope>NUCLEOTIDE SEQUENCE [LARGE SCALE GENOMIC DNA]</scope>
    <source>
        <strain evidence="2 3">B05.10</strain>
    </source>
</reference>
<dbReference type="Pfam" id="PF12296">
    <property type="entry name" value="HsbA"/>
    <property type="match status" value="1"/>
</dbReference>
<dbReference type="PANTHER" id="PTHR38123">
    <property type="entry name" value="CELL WALL SERINE-THREONINE-RICH GALACTOMANNOPROTEIN MP1 (AFU_ORTHOLOGUE AFUA_4G03240)"/>
    <property type="match status" value="1"/>
</dbReference>
<dbReference type="Gene3D" id="1.20.1280.140">
    <property type="match status" value="1"/>
</dbReference>
<feature type="chain" id="PRO_5016946518" description="Hydrophobic surface binding protein a protein" evidence="1">
    <location>
        <begin position="21"/>
        <end position="182"/>
    </location>
</feature>
<dbReference type="RefSeq" id="XP_024548505.1">
    <property type="nucleotide sequence ID" value="XM_024692724.1"/>
</dbReference>
<dbReference type="OMA" id="NIHGVIQ"/>
<dbReference type="GeneID" id="36394142"/>
<proteinExistence type="predicted"/>